<dbReference type="AlphaFoldDB" id="A0A9W4XLZ0"/>
<dbReference type="EMBL" id="CAOQHR010000007">
    <property type="protein sequence ID" value="CAI6336859.1"/>
    <property type="molecule type" value="Genomic_DNA"/>
</dbReference>
<accession>A0A9W4XLZ0</accession>
<evidence type="ECO:0000313" key="1">
    <source>
        <dbReference type="EMBL" id="CAI6336859.1"/>
    </source>
</evidence>
<evidence type="ECO:0008006" key="3">
    <source>
        <dbReference type="Google" id="ProtNLM"/>
    </source>
</evidence>
<organism evidence="1 2">
    <name type="scientific">Periconia digitata</name>
    <dbReference type="NCBI Taxonomy" id="1303443"/>
    <lineage>
        <taxon>Eukaryota</taxon>
        <taxon>Fungi</taxon>
        <taxon>Dikarya</taxon>
        <taxon>Ascomycota</taxon>
        <taxon>Pezizomycotina</taxon>
        <taxon>Dothideomycetes</taxon>
        <taxon>Pleosporomycetidae</taxon>
        <taxon>Pleosporales</taxon>
        <taxon>Massarineae</taxon>
        <taxon>Periconiaceae</taxon>
        <taxon>Periconia</taxon>
    </lineage>
</organism>
<dbReference type="OrthoDB" id="3781946at2759"/>
<evidence type="ECO:0000313" key="2">
    <source>
        <dbReference type="Proteomes" id="UP001152607"/>
    </source>
</evidence>
<proteinExistence type="predicted"/>
<protein>
    <recommendedName>
        <fullName evidence="3">F-box domain-containing protein</fullName>
    </recommendedName>
</protein>
<sequence length="305" mass="35670">MSKTPFNWAGLPTEVKEKALVYCTSDFVKLFRVSRQVRAICIALTFRLFFHLFFEDPVDFSKQLYRLDKKRQFSAPVNFRDYEKAHLYKYWPSIYPDLSRFSTFKHAVQKATLKFDFREYLHFFKITTNGFNTRGSHPATSSDDLKRLTKLHDLTIILPGNENTETLWDRARDWPRIFHENPCPRALHRAIYERVAKDLIYIPHVKVVGFLDPNEEARFYNLRQHAIKSNPFPFTRQELDELYADDAGGIKLTQDEAAVDTKHLPVTLPYWDAPECKCEVPCVPIFRGVEADELPPLVDDDDSDA</sequence>
<keyword evidence="2" id="KW-1185">Reference proteome</keyword>
<reference evidence="1" key="1">
    <citation type="submission" date="2023-01" db="EMBL/GenBank/DDBJ databases">
        <authorList>
            <person name="Van Ghelder C."/>
            <person name="Rancurel C."/>
        </authorList>
    </citation>
    <scope>NUCLEOTIDE SEQUENCE</scope>
    <source>
        <strain evidence="1">CNCM I-4278</strain>
    </source>
</reference>
<dbReference type="Proteomes" id="UP001152607">
    <property type="component" value="Unassembled WGS sequence"/>
</dbReference>
<gene>
    <name evidence="1" type="ORF">PDIGIT_LOCUS9965</name>
</gene>
<comment type="caution">
    <text evidence="1">The sequence shown here is derived from an EMBL/GenBank/DDBJ whole genome shotgun (WGS) entry which is preliminary data.</text>
</comment>
<name>A0A9W4XLZ0_9PLEO</name>